<protein>
    <submittedName>
        <fullName evidence="1">Uncharacterized protein</fullName>
    </submittedName>
</protein>
<keyword evidence="2" id="KW-1185">Reference proteome</keyword>
<reference evidence="1" key="1">
    <citation type="submission" date="2023-10" db="EMBL/GenBank/DDBJ databases">
        <authorList>
            <person name="Rodriguez Cubillos JULIANA M."/>
            <person name="De Vega J."/>
        </authorList>
    </citation>
    <scope>NUCLEOTIDE SEQUENCE</scope>
</reference>
<organism evidence="1 2">
    <name type="scientific">Trifolium pratense</name>
    <name type="common">Red clover</name>
    <dbReference type="NCBI Taxonomy" id="57577"/>
    <lineage>
        <taxon>Eukaryota</taxon>
        <taxon>Viridiplantae</taxon>
        <taxon>Streptophyta</taxon>
        <taxon>Embryophyta</taxon>
        <taxon>Tracheophyta</taxon>
        <taxon>Spermatophyta</taxon>
        <taxon>Magnoliopsida</taxon>
        <taxon>eudicotyledons</taxon>
        <taxon>Gunneridae</taxon>
        <taxon>Pentapetalae</taxon>
        <taxon>rosids</taxon>
        <taxon>fabids</taxon>
        <taxon>Fabales</taxon>
        <taxon>Fabaceae</taxon>
        <taxon>Papilionoideae</taxon>
        <taxon>50 kb inversion clade</taxon>
        <taxon>NPAAA clade</taxon>
        <taxon>Hologalegina</taxon>
        <taxon>IRL clade</taxon>
        <taxon>Trifolieae</taxon>
        <taxon>Trifolium</taxon>
    </lineage>
</organism>
<sequence>MAPSFDCVNSLLCTEEDSSVFDDGEYGGGVDSMEEVYEDSWRPRLDNNQRNQQQQGFGDVPDELPLQSEECLVLMLEKEFQQWPGVNYLNRLQSGVLDVGARYEAIDWIQKVQAYFGFGPLCAYLSINYMDRFLAGYELPKGRAWTMQLLAVACISLAAKVEETSVPMTLDLQIGESKFVFEAKTIQRMELLVLSTLKWRMQSITPFSFIEYFLSKITDNDDKSSLTSSISQSTQLISNTIKGIDFLEFKPSEIAAAVATCVVGETQAIDTNKSISTLIQYIEKERLMKCIEKVQEMLSMNSVVTGKDLSASSSVPNVPQSPIGVLDTLCFSQKSDDTNVGVGVGGGGGGSCSTSHISSPDAKRRKLNKTCGT</sequence>
<gene>
    <name evidence="1" type="ORF">MILVUS5_LOCUS10812</name>
</gene>
<comment type="caution">
    <text evidence="1">The sequence shown here is derived from an EMBL/GenBank/DDBJ whole genome shotgun (WGS) entry which is preliminary data.</text>
</comment>
<evidence type="ECO:0000313" key="1">
    <source>
        <dbReference type="EMBL" id="CAJ2641080.1"/>
    </source>
</evidence>
<evidence type="ECO:0000313" key="2">
    <source>
        <dbReference type="Proteomes" id="UP001177021"/>
    </source>
</evidence>
<dbReference type="Proteomes" id="UP001177021">
    <property type="component" value="Unassembled WGS sequence"/>
</dbReference>
<dbReference type="EMBL" id="CASHSV030000024">
    <property type="protein sequence ID" value="CAJ2641080.1"/>
    <property type="molecule type" value="Genomic_DNA"/>
</dbReference>
<proteinExistence type="predicted"/>
<name>A0ACB0J937_TRIPR</name>
<accession>A0ACB0J937</accession>